<protein>
    <submittedName>
        <fullName evidence="2">Uncharacterized protein</fullName>
    </submittedName>
</protein>
<dbReference type="Proteomes" id="UP001238334">
    <property type="component" value="Chromosome"/>
</dbReference>
<name>A0A9Y2KYX1_9RHOB</name>
<organism evidence="2 3">
    <name type="scientific">Parasedimentitalea psychrophila</name>
    <dbReference type="NCBI Taxonomy" id="2997337"/>
    <lineage>
        <taxon>Bacteria</taxon>
        <taxon>Pseudomonadati</taxon>
        <taxon>Pseudomonadota</taxon>
        <taxon>Alphaproteobacteria</taxon>
        <taxon>Rhodobacterales</taxon>
        <taxon>Paracoccaceae</taxon>
        <taxon>Parasedimentitalea</taxon>
    </lineage>
</organism>
<evidence type="ECO:0000313" key="3">
    <source>
        <dbReference type="Proteomes" id="UP001238334"/>
    </source>
</evidence>
<dbReference type="EMBL" id="CP127247">
    <property type="protein sequence ID" value="WIY24999.1"/>
    <property type="molecule type" value="Genomic_DNA"/>
</dbReference>
<proteinExistence type="predicted"/>
<accession>A0A9Y2KYX1</accession>
<keyword evidence="3" id="KW-1185">Reference proteome</keyword>
<evidence type="ECO:0000256" key="1">
    <source>
        <dbReference type="SAM" id="MobiDB-lite"/>
    </source>
</evidence>
<feature type="region of interest" description="Disordered" evidence="1">
    <location>
        <begin position="80"/>
        <end position="101"/>
    </location>
</feature>
<dbReference type="AlphaFoldDB" id="A0A9Y2KYX1"/>
<reference evidence="2 3" key="1">
    <citation type="submission" date="2023-06" db="EMBL/GenBank/DDBJ databases">
        <title>Parasedimentitalea psychrophila sp. nov., a psychrophilic bacterium isolated from deep-sea sediment.</title>
        <authorList>
            <person name="Li A."/>
        </authorList>
    </citation>
    <scope>NUCLEOTIDE SEQUENCE [LARGE SCALE GENOMIC DNA]</scope>
    <source>
        <strain evidence="2 3">QS115</strain>
    </source>
</reference>
<sequence>MIEKPFPYQPGVILYDVIIGLLRTRETTFSAWCKELQIGESSARNALYGQSSGRRGQELRENVIERAGRDLVERAYSERVNQHASSVAEALQSRLHPRRAP</sequence>
<dbReference type="RefSeq" id="WP_270920918.1">
    <property type="nucleotide sequence ID" value="NZ_CP127247.1"/>
</dbReference>
<evidence type="ECO:0000313" key="2">
    <source>
        <dbReference type="EMBL" id="WIY24999.1"/>
    </source>
</evidence>
<dbReference type="KEGG" id="ppso:QPJ95_21340"/>
<gene>
    <name evidence="2" type="ORF">QPJ95_21340</name>
</gene>